<dbReference type="EMBL" id="QGDO01000008">
    <property type="protein sequence ID" value="PWJ37869.1"/>
    <property type="molecule type" value="Genomic_DNA"/>
</dbReference>
<evidence type="ECO:0000313" key="3">
    <source>
        <dbReference type="Proteomes" id="UP000245535"/>
    </source>
</evidence>
<dbReference type="SUPFAM" id="SSF160631">
    <property type="entry name" value="SMI1/KNR4-like"/>
    <property type="match status" value="1"/>
</dbReference>
<name>A0A315Z459_SEDFL</name>
<comment type="caution">
    <text evidence="2">The sequence shown here is derived from an EMBL/GenBank/DDBJ whole genome shotgun (WGS) entry which is preliminary data.</text>
</comment>
<keyword evidence="3" id="KW-1185">Reference proteome</keyword>
<dbReference type="Pfam" id="PF09346">
    <property type="entry name" value="SMI1_KNR4"/>
    <property type="match status" value="1"/>
</dbReference>
<proteinExistence type="predicted"/>
<protein>
    <submittedName>
        <fullName evidence="2">SMI1-KNR4 cell-wall</fullName>
    </submittedName>
</protein>
<dbReference type="Proteomes" id="UP000245535">
    <property type="component" value="Unassembled WGS sequence"/>
</dbReference>
<dbReference type="RefSeq" id="WP_109621966.1">
    <property type="nucleotide sequence ID" value="NZ_QGDO01000008.1"/>
</dbReference>
<sequence length="152" mass="17408">MIKSFINRLDRLREIDSSNSLFGSKRWKYGFKTISETEIQNFEKVNSISIPKEFRSFILEIGFGTAENYGAPFNGELTFCNDDDDEFPISEGSIIIAEHGCGIASYLIVKGDYYGQVWVMLGDCSTKLESKDYFEWYSNWLDSAIEKLEATD</sequence>
<dbReference type="SMART" id="SM00860">
    <property type="entry name" value="SMI1_KNR4"/>
    <property type="match status" value="1"/>
</dbReference>
<evidence type="ECO:0000313" key="2">
    <source>
        <dbReference type="EMBL" id="PWJ37869.1"/>
    </source>
</evidence>
<gene>
    <name evidence="2" type="ORF">BC781_1084</name>
</gene>
<dbReference type="OrthoDB" id="1190024at2"/>
<dbReference type="Gene3D" id="3.40.1580.10">
    <property type="entry name" value="SMI1/KNR4-like"/>
    <property type="match status" value="1"/>
</dbReference>
<dbReference type="AlphaFoldDB" id="A0A315Z459"/>
<accession>A0A315Z459</accession>
<feature type="domain" description="Knr4/Smi1-like" evidence="1">
    <location>
        <begin position="33"/>
        <end position="143"/>
    </location>
</feature>
<organism evidence="2 3">
    <name type="scientific">Sediminitomix flava</name>
    <dbReference type="NCBI Taxonomy" id="379075"/>
    <lineage>
        <taxon>Bacteria</taxon>
        <taxon>Pseudomonadati</taxon>
        <taxon>Bacteroidota</taxon>
        <taxon>Cytophagia</taxon>
        <taxon>Cytophagales</taxon>
        <taxon>Flammeovirgaceae</taxon>
        <taxon>Sediminitomix</taxon>
    </lineage>
</organism>
<dbReference type="InterPro" id="IPR018958">
    <property type="entry name" value="Knr4/Smi1-like_dom"/>
</dbReference>
<evidence type="ECO:0000259" key="1">
    <source>
        <dbReference type="SMART" id="SM00860"/>
    </source>
</evidence>
<dbReference type="InterPro" id="IPR037883">
    <property type="entry name" value="Knr4/Smi1-like_sf"/>
</dbReference>
<reference evidence="2 3" key="1">
    <citation type="submission" date="2018-03" db="EMBL/GenBank/DDBJ databases">
        <title>Genomic Encyclopedia of Archaeal and Bacterial Type Strains, Phase II (KMG-II): from individual species to whole genera.</title>
        <authorList>
            <person name="Goeker M."/>
        </authorList>
    </citation>
    <scope>NUCLEOTIDE SEQUENCE [LARGE SCALE GENOMIC DNA]</scope>
    <source>
        <strain evidence="2 3">DSM 28229</strain>
    </source>
</reference>